<reference evidence="3 4" key="1">
    <citation type="submission" date="2016-07" db="EMBL/GenBank/DDBJ databases">
        <title>Multi-omics approach to identify versatile polysaccharide utilization systems of a marine flavobacterium Gramella flava.</title>
        <authorList>
            <person name="Tang K."/>
        </authorList>
    </citation>
    <scope>NUCLEOTIDE SEQUENCE [LARGE SCALE GENOMIC DNA]</scope>
    <source>
        <strain evidence="3 4">JLT2011</strain>
    </source>
</reference>
<dbReference type="InterPro" id="IPR027268">
    <property type="entry name" value="Peptidase_M4/M1_CTD_sf"/>
</dbReference>
<proteinExistence type="predicted"/>
<feature type="domain" description="Peptidase M61 N-terminal" evidence="2">
    <location>
        <begin position="64"/>
        <end position="244"/>
    </location>
</feature>
<dbReference type="SUPFAM" id="SSF55486">
    <property type="entry name" value="Metalloproteases ('zincins'), catalytic domain"/>
    <property type="match status" value="1"/>
</dbReference>
<evidence type="ECO:0000259" key="1">
    <source>
        <dbReference type="Pfam" id="PF05299"/>
    </source>
</evidence>
<dbReference type="SUPFAM" id="SSF50156">
    <property type="entry name" value="PDZ domain-like"/>
    <property type="match status" value="1"/>
</dbReference>
<keyword evidence="4" id="KW-1185">Reference proteome</keyword>
<evidence type="ECO:0000313" key="3">
    <source>
        <dbReference type="EMBL" id="APU66780.1"/>
    </source>
</evidence>
<dbReference type="Pfam" id="PF17899">
    <property type="entry name" value="Peptidase_M61_N"/>
    <property type="match status" value="1"/>
</dbReference>
<dbReference type="InterPro" id="IPR036034">
    <property type="entry name" value="PDZ_sf"/>
</dbReference>
<evidence type="ECO:0000259" key="2">
    <source>
        <dbReference type="Pfam" id="PF17899"/>
    </source>
</evidence>
<gene>
    <name evidence="3" type="ORF">GRFL_0056</name>
</gene>
<dbReference type="Proteomes" id="UP000186230">
    <property type="component" value="Chromosome"/>
</dbReference>
<organism evidence="3 4">
    <name type="scientific">Christiangramia flava JLT2011</name>
    <dbReference type="NCBI Taxonomy" id="1229726"/>
    <lineage>
        <taxon>Bacteria</taxon>
        <taxon>Pseudomonadati</taxon>
        <taxon>Bacteroidota</taxon>
        <taxon>Flavobacteriia</taxon>
        <taxon>Flavobacteriales</taxon>
        <taxon>Flavobacteriaceae</taxon>
        <taxon>Christiangramia</taxon>
    </lineage>
</organism>
<dbReference type="AlphaFoldDB" id="A0A1L7HZL7"/>
<dbReference type="STRING" id="1229726.GRFL_0056"/>
<dbReference type="InterPro" id="IPR040756">
    <property type="entry name" value="Peptidase_M61_N"/>
</dbReference>
<dbReference type="KEGG" id="gfl:GRFL_0056"/>
<sequence>MLLLTKLQQYKFDFRDVTFKPFNSLITKQNELMKKLILGLATASLLFACKTQNVQLPEKPVTAHLDLVNVSNDKVTVTVDPDRFTKDTTSFFIPKTVPGTYSTDNYGKFSENFRALNYKGEPMDFKKVDENTWMITNAKNLDKVVYEVNDSFDWENEGGTYSMAGTNILKDKNFLLNLHGFVGYFDGMTEKKYHLEIERPTKLIPGTSLTLNESVTGNNPAISTDIFDVDRYFDVIDHPIMYAKADTAKIDVQGMEVLLDVYSPNGKYSAQDLKPAIEKMISAQKSFLGDINNTDKYAILLYLAEDDKPDAGNFGALEHHTSTVVVLSESMPKEALENSLTDIVSHEFFHIITPLSVHAEEIHYFDYNDPKMSEHLWMYEGVTEYFANLFQVNQGLIDNQEFYNRMTDKISVSQRFDDTVPFTEMSKNILEEPYKDMYYNVYMKGALIGMALDIRLRELSGGQMGILDLMKKLSEKYGKDQPFKDENLIPTIVELTYPEIQDFFDQYVTGSTPIPYEQFFEKVGLYKKEVMSEVGFFLKGQTPYIRPNQETGELIFREMELNTFLNDLGVKSGDILVSINGTAYNLQNVYGLISASQEWKEGNDITMVIKRDGKEMELSGKITTPMDSQEKLVENQNADGVQMELRHAWLKG</sequence>
<dbReference type="Gene3D" id="2.60.40.3650">
    <property type="match status" value="1"/>
</dbReference>
<name>A0A1L7HZL7_9FLAO</name>
<feature type="domain" description="Peptidase M61 catalytic" evidence="1">
    <location>
        <begin position="341"/>
        <end position="448"/>
    </location>
</feature>
<dbReference type="Gene3D" id="2.30.42.10">
    <property type="match status" value="1"/>
</dbReference>
<dbReference type="EMBL" id="CP016359">
    <property type="protein sequence ID" value="APU66780.1"/>
    <property type="molecule type" value="Genomic_DNA"/>
</dbReference>
<dbReference type="InterPro" id="IPR007963">
    <property type="entry name" value="Peptidase_M61_catalytic"/>
</dbReference>
<protein>
    <submittedName>
        <fullName evidence="3">Peptidase M61 domain protein</fullName>
    </submittedName>
</protein>
<dbReference type="Gene3D" id="1.10.390.10">
    <property type="entry name" value="Neutral Protease Domain 2"/>
    <property type="match status" value="1"/>
</dbReference>
<dbReference type="Pfam" id="PF05299">
    <property type="entry name" value="Peptidase_M61"/>
    <property type="match status" value="1"/>
</dbReference>
<evidence type="ECO:0000313" key="4">
    <source>
        <dbReference type="Proteomes" id="UP000186230"/>
    </source>
</evidence>
<accession>A0A1L7HZL7</accession>